<dbReference type="RefSeq" id="WP_145911595.1">
    <property type="nucleotide sequence ID" value="NZ_BAAAMZ010000028.1"/>
</dbReference>
<evidence type="ECO:0000313" key="1">
    <source>
        <dbReference type="EMBL" id="TWF71373.1"/>
    </source>
</evidence>
<reference evidence="1 2" key="1">
    <citation type="submission" date="2019-06" db="EMBL/GenBank/DDBJ databases">
        <title>Sequencing the genomes of 1000 actinobacteria strains.</title>
        <authorList>
            <person name="Klenk H.-P."/>
        </authorList>
    </citation>
    <scope>NUCLEOTIDE SEQUENCE [LARGE SCALE GENOMIC DNA]</scope>
    <source>
        <strain evidence="1 2">DSM 44826</strain>
    </source>
</reference>
<keyword evidence="2" id="KW-1185">Reference proteome</keyword>
<proteinExistence type="predicted"/>
<name>A0A561S936_9ACTN</name>
<dbReference type="OrthoDB" id="9844525at2"/>
<evidence type="ECO:0000313" key="2">
    <source>
        <dbReference type="Proteomes" id="UP000317940"/>
    </source>
</evidence>
<accession>A0A561S936</accession>
<sequence length="183" mass="19973">MFRIPPGEPHPHIPSSAEYLAAFGHRFAMLATPPAHWHTSGGATSTNGIANRFDVSYTAHWVPCLHVTTVRPHPADPVGLATVTLTNELVNLAMNSQEQPDGEAFFAWLDSWGFVDELTPEPTSLLLDGQEVAGRRLAFDGVFGIELALEEEQVFVYGQAAAEESVRELVLVTEPLGGWTARR</sequence>
<organism evidence="1 2">
    <name type="scientific">Kitasatospora viridis</name>
    <dbReference type="NCBI Taxonomy" id="281105"/>
    <lineage>
        <taxon>Bacteria</taxon>
        <taxon>Bacillati</taxon>
        <taxon>Actinomycetota</taxon>
        <taxon>Actinomycetes</taxon>
        <taxon>Kitasatosporales</taxon>
        <taxon>Streptomycetaceae</taxon>
        <taxon>Kitasatospora</taxon>
    </lineage>
</organism>
<dbReference type="EMBL" id="VIWT01000009">
    <property type="protein sequence ID" value="TWF71373.1"/>
    <property type="molecule type" value="Genomic_DNA"/>
</dbReference>
<dbReference type="AlphaFoldDB" id="A0A561S936"/>
<gene>
    <name evidence="1" type="ORF">FHX73_193</name>
</gene>
<comment type="caution">
    <text evidence="1">The sequence shown here is derived from an EMBL/GenBank/DDBJ whole genome shotgun (WGS) entry which is preliminary data.</text>
</comment>
<protein>
    <submittedName>
        <fullName evidence="1">Uncharacterized protein</fullName>
    </submittedName>
</protein>
<dbReference type="Proteomes" id="UP000317940">
    <property type="component" value="Unassembled WGS sequence"/>
</dbReference>